<proteinExistence type="predicted"/>
<reference evidence="1 2" key="1">
    <citation type="journal article" date="2022" name="Arch. Microbiol.">
        <title>Paraburkholderia bengalensis sp. nov. isolated from roots of Oryza sativa, IR64.</title>
        <authorList>
            <person name="Nag P."/>
            <person name="Mondal N."/>
            <person name="Sarkar J."/>
            <person name="Das S."/>
        </authorList>
    </citation>
    <scope>NUCLEOTIDE SEQUENCE [LARGE SCALE GENOMIC DNA]</scope>
    <source>
        <strain evidence="1 2">IR64_4_BI</strain>
    </source>
</reference>
<evidence type="ECO:0000313" key="1">
    <source>
        <dbReference type="EMBL" id="MEI5996842.1"/>
    </source>
</evidence>
<accession>A0ABU8IML9</accession>
<name>A0ABU8IML9_9BURK</name>
<gene>
    <name evidence="1" type="ORF">H3V53_06390</name>
</gene>
<organism evidence="1 2">
    <name type="scientific">Paraburkholderia bengalensis</name>
    <dbReference type="NCBI Taxonomy" id="2747562"/>
    <lineage>
        <taxon>Bacteria</taxon>
        <taxon>Pseudomonadati</taxon>
        <taxon>Pseudomonadota</taxon>
        <taxon>Betaproteobacteria</taxon>
        <taxon>Burkholderiales</taxon>
        <taxon>Burkholderiaceae</taxon>
        <taxon>Paraburkholderia</taxon>
    </lineage>
</organism>
<keyword evidence="2" id="KW-1185">Reference proteome</keyword>
<protein>
    <submittedName>
        <fullName evidence="1">Uncharacterized protein</fullName>
    </submittedName>
</protein>
<sequence length="109" mass="10853">MSVGDVPNTSDPVPVSSEITPSNCAEVVAANCDSAPLVNAMAEAHVKPELVVQRSALFAPEQLGIANAVGDAVEPVALAITVFPACGARDVAVTLPHAGAVVGPVDTIA</sequence>
<dbReference type="RefSeq" id="WP_336597244.1">
    <property type="nucleotide sequence ID" value="NZ_JACFYJ010000006.1"/>
</dbReference>
<comment type="caution">
    <text evidence="1">The sequence shown here is derived from an EMBL/GenBank/DDBJ whole genome shotgun (WGS) entry which is preliminary data.</text>
</comment>
<dbReference type="EMBL" id="JACFYJ010000006">
    <property type="protein sequence ID" value="MEI5996842.1"/>
    <property type="molecule type" value="Genomic_DNA"/>
</dbReference>
<evidence type="ECO:0000313" key="2">
    <source>
        <dbReference type="Proteomes" id="UP001386437"/>
    </source>
</evidence>
<dbReference type="Proteomes" id="UP001386437">
    <property type="component" value="Unassembled WGS sequence"/>
</dbReference>